<feature type="region of interest" description="Disordered" evidence="2">
    <location>
        <begin position="663"/>
        <end position="686"/>
    </location>
</feature>
<dbReference type="PANTHER" id="PTHR13056:SF0">
    <property type="entry name" value="VACUOLAR FUSION PROTEIN CCZ1 HOMOLOG-RELATED"/>
    <property type="match status" value="1"/>
</dbReference>
<sequence>MLAEILTVSGSDPDSSLRLGSIDVIIGPIGHSTCPVLASIDAQSHEFLTANQDGVFKLDVLSAPAKPHLNETPKGHARAGASIVHLRMRAVGVAPLLYNSPQVVPAQLGFLAIYNPSLGNTDETLDQQIVYYSPRTSGAKGWGKADVNTKEAAAREENNEQLRQIGLAQGMVEFGKSFSDGKSVSTIETEKSRIVLHELESGWWIIAASLHKAPTSIDLTRLPTTATPGGKGTDGNKPTTEYSSREVKPAILLLGDLLRAHATFLLHHASSLSALFVRTRRSKFIGILTRYWDTYIATWNVLMHGNPAASLYSGIKIAACGELGIGVGEEERGSGEREVLEGFVGRVENLVDVIVSKFGDVETQGLTEPPKPVTGQARKTIGPWLGSGDEIAAEDGAIFLGTGALSRKSIRDVTHWMEDLYRWGPYAYGVVDNPSSTRRTKAKKLKSKDATHPEVRDHSPEAKNGARQGHGPVDQDKQSRSNSPPGRPSLGTVAHSSESTVTLKLSTRRPSFKRGSSIISHNSTDSESAKTNKFVQYLKMGYGTHWTLGSTSSKGGRKVSAEPASISSPPQVPTSPISQNENTVAASTGGDMFPQDDSIGHYLVGLMGNIEEDEQDNDEINGEEDTHNDRILLRTLTLELVRAEDARSEADLSIDLGKADLGQGTSNHGSEHTATSNLSHESGQDRNKAKKLRAVVYVNKPYMFVFLFDLRTDALAWPTLYRSLHRQMVPLLKPLLRSTKFRAIKPQLNPVEAADAGTPIYDLVWDPRSLTLNSTVPNIPDPYQQFSRSLEPLPWSRIEAMNTHMQIINTYIATTTEGDELERTSKTSRGWWVVWTLIPETEPASTSLTSGIVKVPTLIAEDSTESIIMPASLAGPPKSKSKSANSASRGTTGSKSRHSSLKSRSMTSSVAHPFLEVSTPVNGNEYIPRDKEIFLIRRASDHIAAKSSSTMRFSSPAAADASAPGRLVQGIGVDTKRYIEALLNITR</sequence>
<dbReference type="AlphaFoldDB" id="A0A3D8SY24"/>
<feature type="region of interest" description="Disordered" evidence="2">
    <location>
        <begin position="221"/>
        <end position="241"/>
    </location>
</feature>
<feature type="compositionally biased region" description="Basic and acidic residues" evidence="2">
    <location>
        <begin position="447"/>
        <end position="461"/>
    </location>
</feature>
<evidence type="ECO:0000256" key="1">
    <source>
        <dbReference type="ARBA" id="ARBA00005352"/>
    </source>
</evidence>
<dbReference type="OrthoDB" id="240546at2759"/>
<feature type="domain" description="CCZ1/INTU/HSP4 first Longin" evidence="3">
    <location>
        <begin position="110"/>
        <end position="209"/>
    </location>
</feature>
<dbReference type="InterPro" id="IPR043987">
    <property type="entry name" value="CCZ1/INTU/HSP4_longin_1"/>
</dbReference>
<dbReference type="Pfam" id="PF19031">
    <property type="entry name" value="Intu_longin_1"/>
    <property type="match status" value="1"/>
</dbReference>
<evidence type="ECO:0000259" key="3">
    <source>
        <dbReference type="Pfam" id="PF19031"/>
    </source>
</evidence>
<feature type="region of interest" description="Disordered" evidence="2">
    <location>
        <begin position="870"/>
        <end position="907"/>
    </location>
</feature>
<evidence type="ECO:0000256" key="2">
    <source>
        <dbReference type="SAM" id="MobiDB-lite"/>
    </source>
</evidence>
<comment type="caution">
    <text evidence="4">The sequence shown here is derived from an EMBL/GenBank/DDBJ whole genome shotgun (WGS) entry which is preliminary data.</text>
</comment>
<name>A0A3D8SY24_9HELO</name>
<protein>
    <recommendedName>
        <fullName evidence="3">CCZ1/INTU/HSP4 first Longin domain-containing protein</fullName>
    </recommendedName>
</protein>
<evidence type="ECO:0000313" key="4">
    <source>
        <dbReference type="EMBL" id="RDW91215.1"/>
    </source>
</evidence>
<comment type="similarity">
    <text evidence="1">Belongs to the CCZ1 family.</text>
</comment>
<proteinExistence type="inferred from homology"/>
<dbReference type="GO" id="GO:0016192">
    <property type="term" value="P:vesicle-mediated transport"/>
    <property type="evidence" value="ECO:0007669"/>
    <property type="project" value="InterPro"/>
</dbReference>
<dbReference type="InterPro" id="IPR013176">
    <property type="entry name" value="Ccz1"/>
</dbReference>
<feature type="region of interest" description="Disordered" evidence="2">
    <location>
        <begin position="431"/>
        <end position="528"/>
    </location>
</feature>
<gene>
    <name evidence="4" type="ORF">BP5796_02380</name>
</gene>
<dbReference type="Proteomes" id="UP000256328">
    <property type="component" value="Unassembled WGS sequence"/>
</dbReference>
<accession>A0A3D8SY24</accession>
<feature type="compositionally biased region" description="Polar residues" evidence="2">
    <location>
        <begin position="565"/>
        <end position="586"/>
    </location>
</feature>
<organism evidence="4 5">
    <name type="scientific">Coleophoma crateriformis</name>
    <dbReference type="NCBI Taxonomy" id="565419"/>
    <lineage>
        <taxon>Eukaryota</taxon>
        <taxon>Fungi</taxon>
        <taxon>Dikarya</taxon>
        <taxon>Ascomycota</taxon>
        <taxon>Pezizomycotina</taxon>
        <taxon>Leotiomycetes</taxon>
        <taxon>Helotiales</taxon>
        <taxon>Dermateaceae</taxon>
        <taxon>Coleophoma</taxon>
    </lineage>
</organism>
<feature type="compositionally biased region" description="Low complexity" evidence="2">
    <location>
        <begin position="870"/>
        <end position="888"/>
    </location>
</feature>
<dbReference type="GO" id="GO:0035658">
    <property type="term" value="C:Mon1-Ccz1 complex"/>
    <property type="evidence" value="ECO:0007669"/>
    <property type="project" value="InterPro"/>
</dbReference>
<feature type="region of interest" description="Disordered" evidence="2">
    <location>
        <begin position="547"/>
        <end position="598"/>
    </location>
</feature>
<feature type="compositionally biased region" description="Polar residues" evidence="2">
    <location>
        <begin position="517"/>
        <end position="528"/>
    </location>
</feature>
<feature type="compositionally biased region" description="Polar residues" evidence="2">
    <location>
        <begin position="663"/>
        <end position="681"/>
    </location>
</feature>
<reference evidence="4 5" key="1">
    <citation type="journal article" date="2018" name="IMA Fungus">
        <title>IMA Genome-F 9: Draft genome sequence of Annulohypoxylon stygium, Aspergillus mulundensis, Berkeleyomyces basicola (syn. Thielaviopsis basicola), Ceratocystis smalleyi, two Cercospora beticola strains, Coleophoma cylindrospora, Fusarium fracticaudum, Phialophora cf. hyalina, and Morchella septimelata.</title>
        <authorList>
            <person name="Wingfield B.D."/>
            <person name="Bills G.F."/>
            <person name="Dong Y."/>
            <person name="Huang W."/>
            <person name="Nel W.J."/>
            <person name="Swalarsk-Parry B.S."/>
            <person name="Vaghefi N."/>
            <person name="Wilken P.M."/>
            <person name="An Z."/>
            <person name="de Beer Z.W."/>
            <person name="De Vos L."/>
            <person name="Chen L."/>
            <person name="Duong T.A."/>
            <person name="Gao Y."/>
            <person name="Hammerbacher A."/>
            <person name="Kikkert J.R."/>
            <person name="Li Y."/>
            <person name="Li H."/>
            <person name="Li K."/>
            <person name="Li Q."/>
            <person name="Liu X."/>
            <person name="Ma X."/>
            <person name="Naidoo K."/>
            <person name="Pethybridge S.J."/>
            <person name="Sun J."/>
            <person name="Steenkamp E.T."/>
            <person name="van der Nest M.A."/>
            <person name="van Wyk S."/>
            <person name="Wingfield M.J."/>
            <person name="Xiong C."/>
            <person name="Yue Q."/>
            <person name="Zhang X."/>
        </authorList>
    </citation>
    <scope>NUCLEOTIDE SEQUENCE [LARGE SCALE GENOMIC DNA]</scope>
    <source>
        <strain evidence="4 5">BP5796</strain>
    </source>
</reference>
<evidence type="ECO:0000313" key="5">
    <source>
        <dbReference type="Proteomes" id="UP000256328"/>
    </source>
</evidence>
<dbReference type="EMBL" id="PDLN01000003">
    <property type="protein sequence ID" value="RDW91215.1"/>
    <property type="molecule type" value="Genomic_DNA"/>
</dbReference>
<dbReference type="PANTHER" id="PTHR13056">
    <property type="entry name" value="VACUOLAR FUSION PROTEIN CCZ1 HOMOLOG-RELATED"/>
    <property type="match status" value="1"/>
</dbReference>
<keyword evidence="5" id="KW-1185">Reference proteome</keyword>
<feature type="compositionally biased region" description="Polar residues" evidence="2">
    <location>
        <begin position="494"/>
        <end position="505"/>
    </location>
</feature>